<comment type="caution">
    <text evidence="1">The sequence shown here is derived from an EMBL/GenBank/DDBJ whole genome shotgun (WGS) entry which is preliminary data.</text>
</comment>
<dbReference type="Proteomes" id="UP001492380">
    <property type="component" value="Unassembled WGS sequence"/>
</dbReference>
<protein>
    <submittedName>
        <fullName evidence="1">Uncharacterized protein</fullName>
    </submittedName>
</protein>
<proteinExistence type="predicted"/>
<name>A0ABR1YDF4_9PEZI</name>
<dbReference type="EMBL" id="JBBWRZ010000011">
    <property type="protein sequence ID" value="KAK8226214.1"/>
    <property type="molecule type" value="Genomic_DNA"/>
</dbReference>
<sequence>MNSNGVLSRQDLALMRRYSFMRHAFERLRDALRPFWHYLGKLHRLCGEHRLYVSRGERPDWANAASIHHLFRSNTFNHHIVACFIARPDNEPPNCKGLTPAFAKRVVNAMYMLAEDAQELMRRFRKHLNTDLPLLTPRNPHAAATKREMRAGLVAADIVIENDDLGLVLECMRMEWEEDVQPLRAHARLYLTDAECMAWREGTRKERLALVRAEMRVVDADHRGAHHEEQRQRSLQRLQAFLRLDLVHQLDRQRNTLEAYAQVLFELGF</sequence>
<evidence type="ECO:0000313" key="1">
    <source>
        <dbReference type="EMBL" id="KAK8226214.1"/>
    </source>
</evidence>
<organism evidence="1 2">
    <name type="scientific">Phyllosticta capitalensis</name>
    <dbReference type="NCBI Taxonomy" id="121624"/>
    <lineage>
        <taxon>Eukaryota</taxon>
        <taxon>Fungi</taxon>
        <taxon>Dikarya</taxon>
        <taxon>Ascomycota</taxon>
        <taxon>Pezizomycotina</taxon>
        <taxon>Dothideomycetes</taxon>
        <taxon>Dothideomycetes incertae sedis</taxon>
        <taxon>Botryosphaeriales</taxon>
        <taxon>Phyllostictaceae</taxon>
        <taxon>Phyllosticta</taxon>
    </lineage>
</organism>
<accession>A0ABR1YDF4</accession>
<evidence type="ECO:0000313" key="2">
    <source>
        <dbReference type="Proteomes" id="UP001492380"/>
    </source>
</evidence>
<keyword evidence="2" id="KW-1185">Reference proteome</keyword>
<gene>
    <name evidence="1" type="ORF">HDK90DRAFT_542796</name>
</gene>
<reference evidence="1 2" key="1">
    <citation type="submission" date="2024-04" db="EMBL/GenBank/DDBJ databases">
        <title>Phyllosticta paracitricarpa is synonymous to the EU quarantine fungus P. citricarpa based on phylogenomic analyses.</title>
        <authorList>
            <consortium name="Lawrence Berkeley National Laboratory"/>
            <person name="Van Ingen-Buijs V.A."/>
            <person name="Van Westerhoven A.C."/>
            <person name="Haridas S."/>
            <person name="Skiadas P."/>
            <person name="Martin F."/>
            <person name="Groenewald J.Z."/>
            <person name="Crous P.W."/>
            <person name="Seidl M.F."/>
        </authorList>
    </citation>
    <scope>NUCLEOTIDE SEQUENCE [LARGE SCALE GENOMIC DNA]</scope>
    <source>
        <strain evidence="1 2">CBS 123374</strain>
    </source>
</reference>